<feature type="domain" description="MacB-like periplasmic core" evidence="2">
    <location>
        <begin position="18"/>
        <end position="240"/>
    </location>
</feature>
<dbReference type="InterPro" id="IPR025857">
    <property type="entry name" value="MacB_PCD"/>
</dbReference>
<dbReference type="AlphaFoldDB" id="A0A973AB40"/>
<name>A0A973AB40_9GAMM</name>
<accession>A0A973AB40</accession>
<evidence type="ECO:0000259" key="2">
    <source>
        <dbReference type="Pfam" id="PF12704"/>
    </source>
</evidence>
<gene>
    <name evidence="3" type="ORF">HQ497_13525</name>
</gene>
<dbReference type="Pfam" id="PF12704">
    <property type="entry name" value="MacB_PCD"/>
    <property type="match status" value="1"/>
</dbReference>
<dbReference type="InterPro" id="IPR051447">
    <property type="entry name" value="Lipoprotein-release_system"/>
</dbReference>
<protein>
    <submittedName>
        <fullName evidence="3">ABC transporter permease</fullName>
    </submittedName>
</protein>
<sequence>MLLLKLAFRNILRQRRRTILTVLSMTGGYVLCCLSFSLTEGSYKNVIRIFTMDHTGHIQIHRDDYLQRPKVFKGIDDTPEQRQEIQSQPGVLSIAPRVFAPALAYAGSRNTPVQIVGAEPHLEKTTSRLFNKVNQGQYFNASPNADGYYSAMLGIGVAESLRIKIGDELILISQGADGSIANDIYIVTALVGTRNSWDRNKVYLPLSVAQEFLSFYGKVHQYSLLLEDENAVTRITQSLTTALPTLTVNPWMQVEATFYNSMEADKRGNRFTLLIIVFIVFI</sequence>
<evidence type="ECO:0000256" key="1">
    <source>
        <dbReference type="SAM" id="Phobius"/>
    </source>
</evidence>
<dbReference type="GO" id="GO:0098797">
    <property type="term" value="C:plasma membrane protein complex"/>
    <property type="evidence" value="ECO:0007669"/>
    <property type="project" value="TreeGrafter"/>
</dbReference>
<dbReference type="EMBL" id="JABMOJ010000508">
    <property type="protein sequence ID" value="NQV66376.1"/>
    <property type="molecule type" value="Genomic_DNA"/>
</dbReference>
<feature type="transmembrane region" description="Helical" evidence="1">
    <location>
        <begin position="20"/>
        <end position="38"/>
    </location>
</feature>
<feature type="non-terminal residue" evidence="3">
    <location>
        <position position="282"/>
    </location>
</feature>
<proteinExistence type="predicted"/>
<dbReference type="PANTHER" id="PTHR30489">
    <property type="entry name" value="LIPOPROTEIN-RELEASING SYSTEM TRANSMEMBRANE PROTEIN LOLE"/>
    <property type="match status" value="1"/>
</dbReference>
<dbReference type="PANTHER" id="PTHR30489:SF0">
    <property type="entry name" value="LIPOPROTEIN-RELEASING SYSTEM TRANSMEMBRANE PROTEIN LOLE"/>
    <property type="match status" value="1"/>
</dbReference>
<dbReference type="GO" id="GO:0044874">
    <property type="term" value="P:lipoprotein localization to outer membrane"/>
    <property type="evidence" value="ECO:0007669"/>
    <property type="project" value="TreeGrafter"/>
</dbReference>
<evidence type="ECO:0000313" key="3">
    <source>
        <dbReference type="EMBL" id="NQV66376.1"/>
    </source>
</evidence>
<evidence type="ECO:0000313" key="4">
    <source>
        <dbReference type="Proteomes" id="UP000754644"/>
    </source>
</evidence>
<keyword evidence="1" id="KW-1133">Transmembrane helix</keyword>
<keyword evidence="1" id="KW-0472">Membrane</keyword>
<comment type="caution">
    <text evidence="3">The sequence shown here is derived from an EMBL/GenBank/DDBJ whole genome shotgun (WGS) entry which is preliminary data.</text>
</comment>
<organism evidence="3 4">
    <name type="scientific">SAR86 cluster bacterium</name>
    <dbReference type="NCBI Taxonomy" id="2030880"/>
    <lineage>
        <taxon>Bacteria</taxon>
        <taxon>Pseudomonadati</taxon>
        <taxon>Pseudomonadota</taxon>
        <taxon>Gammaproteobacteria</taxon>
        <taxon>SAR86 cluster</taxon>
    </lineage>
</organism>
<dbReference type="Proteomes" id="UP000754644">
    <property type="component" value="Unassembled WGS sequence"/>
</dbReference>
<keyword evidence="1" id="KW-0812">Transmembrane</keyword>
<reference evidence="3" key="1">
    <citation type="submission" date="2020-05" db="EMBL/GenBank/DDBJ databases">
        <title>Sulfur intermediates as new biogeochemical hubs in an aquatic model microbial ecosystem.</title>
        <authorList>
            <person name="Vigneron A."/>
        </authorList>
    </citation>
    <scope>NUCLEOTIDE SEQUENCE</scope>
    <source>
        <strain evidence="3">Bin.250</strain>
    </source>
</reference>